<evidence type="ECO:0000313" key="4">
    <source>
        <dbReference type="Proteomes" id="UP000595220"/>
    </source>
</evidence>
<evidence type="ECO:0000259" key="2">
    <source>
        <dbReference type="Pfam" id="PF13936"/>
    </source>
</evidence>
<dbReference type="Gene3D" id="1.10.10.60">
    <property type="entry name" value="Homeodomain-like"/>
    <property type="match status" value="1"/>
</dbReference>
<name>A0AAP9Y991_9ACTO</name>
<dbReference type="AlphaFoldDB" id="A0AAP9Y991"/>
<sequence>MLIFGWRVEGLSIRDIARQLGRSPSTVSRELKRNGIAATCYNPYIAHMRAGKRLKRPKVRKCADPRLWGIIWDKLQLRWSPEQICAYLRMRFPHKSEHEPVRGDDLPVHLHPGQRHAPQRDRFPHAPRARP</sequence>
<dbReference type="EMBL" id="CP066065">
    <property type="protein sequence ID" value="QQC44118.1"/>
    <property type="molecule type" value="Genomic_DNA"/>
</dbReference>
<dbReference type="PANTHER" id="PTHR10948">
    <property type="entry name" value="TRANSPOSASE"/>
    <property type="match status" value="1"/>
</dbReference>
<dbReference type="GO" id="GO:0005829">
    <property type="term" value="C:cytosol"/>
    <property type="evidence" value="ECO:0007669"/>
    <property type="project" value="TreeGrafter"/>
</dbReference>
<dbReference type="GO" id="GO:0004803">
    <property type="term" value="F:transposase activity"/>
    <property type="evidence" value="ECO:0007669"/>
    <property type="project" value="TreeGrafter"/>
</dbReference>
<feature type="region of interest" description="Disordered" evidence="1">
    <location>
        <begin position="97"/>
        <end position="131"/>
    </location>
</feature>
<organism evidence="3 4">
    <name type="scientific">Schaalia meyeri</name>
    <dbReference type="NCBI Taxonomy" id="52773"/>
    <lineage>
        <taxon>Bacteria</taxon>
        <taxon>Bacillati</taxon>
        <taxon>Actinomycetota</taxon>
        <taxon>Actinomycetes</taxon>
        <taxon>Actinomycetales</taxon>
        <taxon>Actinomycetaceae</taxon>
        <taxon>Schaalia</taxon>
    </lineage>
</organism>
<feature type="domain" description="Transposase IS30-like HTH" evidence="2">
    <location>
        <begin position="3"/>
        <end position="34"/>
    </location>
</feature>
<dbReference type="RefSeq" id="WP_198482575.1">
    <property type="nucleotide sequence ID" value="NZ_CP066065.1"/>
</dbReference>
<keyword evidence="4" id="KW-1185">Reference proteome</keyword>
<dbReference type="PANTHER" id="PTHR10948:SF23">
    <property type="entry name" value="TRANSPOSASE INSI FOR INSERTION SEQUENCE ELEMENT IS30A-RELATED"/>
    <property type="match status" value="1"/>
</dbReference>
<gene>
    <name evidence="3" type="ORF">I6H42_01435</name>
</gene>
<feature type="compositionally biased region" description="Basic and acidic residues" evidence="1">
    <location>
        <begin position="97"/>
        <end position="108"/>
    </location>
</feature>
<proteinExistence type="predicted"/>
<dbReference type="InterPro" id="IPR025246">
    <property type="entry name" value="IS30-like_HTH"/>
</dbReference>
<protein>
    <submittedName>
        <fullName evidence="3">IS30 family transposase</fullName>
    </submittedName>
</protein>
<evidence type="ECO:0000256" key="1">
    <source>
        <dbReference type="SAM" id="MobiDB-lite"/>
    </source>
</evidence>
<dbReference type="Proteomes" id="UP000595220">
    <property type="component" value="Chromosome"/>
</dbReference>
<reference evidence="3 4" key="1">
    <citation type="submission" date="2020-12" db="EMBL/GenBank/DDBJ databases">
        <title>FDA dAtabase for Regulatory Grade micrObial Sequences (FDA-ARGOS): Supporting development and validation of Infectious Disease Dx tests.</title>
        <authorList>
            <person name="Sproer C."/>
            <person name="Gronow S."/>
            <person name="Severitt S."/>
            <person name="Schroder I."/>
            <person name="Tallon L."/>
            <person name="Sadzewicz L."/>
            <person name="Zhao X."/>
            <person name="Boylan J."/>
            <person name="Ott S."/>
            <person name="Bowen H."/>
            <person name="Vavikolanu K."/>
            <person name="Mehta A."/>
            <person name="Aluvathingal J."/>
            <person name="Nadendla S."/>
            <person name="Lowell S."/>
            <person name="Myers T."/>
            <person name="Yan Y."/>
            <person name="Sichtig H."/>
        </authorList>
    </citation>
    <scope>NUCLEOTIDE SEQUENCE [LARGE SCALE GENOMIC DNA]</scope>
    <source>
        <strain evidence="3 4">FDAARGOS_985</strain>
    </source>
</reference>
<dbReference type="Pfam" id="PF13936">
    <property type="entry name" value="HTH_38"/>
    <property type="match status" value="1"/>
</dbReference>
<dbReference type="GO" id="GO:0032196">
    <property type="term" value="P:transposition"/>
    <property type="evidence" value="ECO:0007669"/>
    <property type="project" value="TreeGrafter"/>
</dbReference>
<dbReference type="InterPro" id="IPR051917">
    <property type="entry name" value="Transposase-Integrase"/>
</dbReference>
<accession>A0AAP9Y991</accession>
<evidence type="ECO:0000313" key="3">
    <source>
        <dbReference type="EMBL" id="QQC44118.1"/>
    </source>
</evidence>